<keyword evidence="4" id="KW-1185">Reference proteome</keyword>
<evidence type="ECO:0000313" key="3">
    <source>
        <dbReference type="Proteomes" id="UP000236449"/>
    </source>
</evidence>
<dbReference type="Proteomes" id="UP000236449">
    <property type="component" value="Unassembled WGS sequence"/>
</dbReference>
<sequence>MNYAIQSETCLFPYLEVTPRKRATKHSLVKVNNGLALFKLGKQEYAIEAGQAIWIPIECLCSLTFLPNTHITRVDFSVRLRDDFPHQSGFITLTELSSALLSRIQSTNAGDEVYPHLLQVLKDEVKKLEPKLVENSLSQQFARWQPNQQGTVNKEHHVALLVREAMKRKLSGIKTQMVIDELFSGNAVQFEQMCQLVLGKSL</sequence>
<dbReference type="Proteomes" id="UP000236547">
    <property type="component" value="Unassembled WGS sequence"/>
</dbReference>
<evidence type="ECO:0000313" key="1">
    <source>
        <dbReference type="EMBL" id="PNI03575.1"/>
    </source>
</evidence>
<evidence type="ECO:0000313" key="4">
    <source>
        <dbReference type="Proteomes" id="UP000236547"/>
    </source>
</evidence>
<proteinExistence type="predicted"/>
<dbReference type="AlphaFoldDB" id="A0A2J8I7H8"/>
<organism evidence="2 3">
    <name type="scientific">Vibrio diazotrophicus</name>
    <dbReference type="NCBI Taxonomy" id="685"/>
    <lineage>
        <taxon>Bacteria</taxon>
        <taxon>Pseudomonadati</taxon>
        <taxon>Pseudomonadota</taxon>
        <taxon>Gammaproteobacteria</taxon>
        <taxon>Vibrionales</taxon>
        <taxon>Vibrionaceae</taxon>
        <taxon>Vibrio</taxon>
    </lineage>
</organism>
<dbReference type="OrthoDB" id="5916374at2"/>
<dbReference type="EMBL" id="POSK01000001">
    <property type="protein sequence ID" value="PNI06459.1"/>
    <property type="molecule type" value="Genomic_DNA"/>
</dbReference>
<name>A0A2J8I7H8_VIBDI</name>
<dbReference type="RefSeq" id="WP_102965041.1">
    <property type="nucleotide sequence ID" value="NZ_JBJKCE010000002.1"/>
</dbReference>
<comment type="caution">
    <text evidence="2">The sequence shown here is derived from an EMBL/GenBank/DDBJ whole genome shotgun (WGS) entry which is preliminary data.</text>
</comment>
<dbReference type="EMBL" id="POSM01000001">
    <property type="protein sequence ID" value="PNI03575.1"/>
    <property type="molecule type" value="Genomic_DNA"/>
</dbReference>
<accession>A0A2J8I7H8</accession>
<protein>
    <submittedName>
        <fullName evidence="2">AraC family transcriptional regulator</fullName>
    </submittedName>
</protein>
<gene>
    <name evidence="2" type="ORF">C1N32_00120</name>
    <name evidence="1" type="ORF">C1O25_00520</name>
</gene>
<evidence type="ECO:0000313" key="2">
    <source>
        <dbReference type="EMBL" id="PNI06459.1"/>
    </source>
</evidence>
<reference evidence="3 4" key="1">
    <citation type="submission" date="2018-01" db="EMBL/GenBank/DDBJ databases">
        <title>Draft genome sequences of six Vibrio diazotrophicus strains isolated from deep-sea sediments of the Baltic Sea.</title>
        <authorList>
            <person name="Castillo D."/>
            <person name="Vandieken V."/>
            <person name="Chiang O."/>
            <person name="Middelboe M."/>
        </authorList>
    </citation>
    <scope>NUCLEOTIDE SEQUENCE [LARGE SCALE GENOMIC DNA]</scope>
    <source>
        <strain evidence="2 3">60.27F</strain>
        <strain evidence="1 4">65.10M</strain>
    </source>
</reference>